<feature type="compositionally biased region" description="Low complexity" evidence="3">
    <location>
        <begin position="1"/>
        <end position="15"/>
    </location>
</feature>
<organism evidence="4 5">
    <name type="scientific">Candidatus Acidiferrum panamense</name>
    <dbReference type="NCBI Taxonomy" id="2741543"/>
    <lineage>
        <taxon>Bacteria</taxon>
        <taxon>Pseudomonadati</taxon>
        <taxon>Acidobacteriota</taxon>
        <taxon>Terriglobia</taxon>
        <taxon>Candidatus Acidiferrales</taxon>
        <taxon>Candidatus Acidiferrum</taxon>
    </lineage>
</organism>
<dbReference type="GO" id="GO:0046872">
    <property type="term" value="F:metal ion binding"/>
    <property type="evidence" value="ECO:0007669"/>
    <property type="project" value="UniProtKB-KW"/>
</dbReference>
<dbReference type="Proteomes" id="UP000567293">
    <property type="component" value="Unassembled WGS sequence"/>
</dbReference>
<dbReference type="SUPFAM" id="SSF56420">
    <property type="entry name" value="Peptide deformylase"/>
    <property type="match status" value="1"/>
</dbReference>
<keyword evidence="2" id="KW-0408">Iron</keyword>
<feature type="binding site" evidence="2">
    <location>
        <position position="164"/>
    </location>
    <ligand>
        <name>Fe cation</name>
        <dbReference type="ChEBI" id="CHEBI:24875"/>
    </ligand>
</feature>
<feature type="compositionally biased region" description="Polar residues" evidence="3">
    <location>
        <begin position="16"/>
        <end position="25"/>
    </location>
</feature>
<feature type="active site" evidence="2">
    <location>
        <position position="161"/>
    </location>
</feature>
<dbReference type="InterPro" id="IPR023635">
    <property type="entry name" value="Peptide_deformylase"/>
</dbReference>
<comment type="caution">
    <text evidence="4">The sequence shown here is derived from an EMBL/GenBank/DDBJ whole genome shotgun (WGS) entry which is preliminary data.</text>
</comment>
<comment type="similarity">
    <text evidence="1 2">Belongs to the polypeptide deformylase family.</text>
</comment>
<evidence type="ECO:0000256" key="1">
    <source>
        <dbReference type="ARBA" id="ARBA00010759"/>
    </source>
</evidence>
<gene>
    <name evidence="2 4" type="primary">def</name>
    <name evidence="4" type="ORF">HRJ53_16415</name>
</gene>
<keyword evidence="2 4" id="KW-0378">Hydrolase</keyword>
<dbReference type="EC" id="3.5.1.88" evidence="2"/>
<feature type="region of interest" description="Disordered" evidence="3">
    <location>
        <begin position="1"/>
        <end position="26"/>
    </location>
</feature>
<evidence type="ECO:0000256" key="2">
    <source>
        <dbReference type="HAMAP-Rule" id="MF_00163"/>
    </source>
</evidence>
<dbReference type="NCBIfam" id="NF001159">
    <property type="entry name" value="PRK00150.1-3"/>
    <property type="match status" value="1"/>
</dbReference>
<dbReference type="GO" id="GO:0042586">
    <property type="term" value="F:peptide deformylase activity"/>
    <property type="evidence" value="ECO:0007669"/>
    <property type="project" value="UniProtKB-UniRule"/>
</dbReference>
<dbReference type="PRINTS" id="PR01576">
    <property type="entry name" value="PDEFORMYLASE"/>
</dbReference>
<keyword evidence="2" id="KW-0648">Protein biosynthesis</keyword>
<dbReference type="Pfam" id="PF01327">
    <property type="entry name" value="Pep_deformylase"/>
    <property type="match status" value="1"/>
</dbReference>
<dbReference type="HAMAP" id="MF_00163">
    <property type="entry name" value="Pep_deformylase"/>
    <property type="match status" value="1"/>
</dbReference>
<dbReference type="NCBIfam" id="TIGR00079">
    <property type="entry name" value="pept_deformyl"/>
    <property type="match status" value="1"/>
</dbReference>
<evidence type="ECO:0000313" key="4">
    <source>
        <dbReference type="EMBL" id="MBA0086565.1"/>
    </source>
</evidence>
<reference evidence="4" key="1">
    <citation type="submission" date="2020-06" db="EMBL/GenBank/DDBJ databases">
        <title>Legume-microbial interactions unlock mineral nutrients during tropical forest succession.</title>
        <authorList>
            <person name="Epihov D.Z."/>
        </authorList>
    </citation>
    <scope>NUCLEOTIDE SEQUENCE [LARGE SCALE GENOMIC DNA]</scope>
    <source>
        <strain evidence="4">Pan2503</strain>
    </source>
</reference>
<feature type="binding site" evidence="2">
    <location>
        <position position="160"/>
    </location>
    <ligand>
        <name>Fe cation</name>
        <dbReference type="ChEBI" id="CHEBI:24875"/>
    </ligand>
</feature>
<evidence type="ECO:0000313" key="5">
    <source>
        <dbReference type="Proteomes" id="UP000567293"/>
    </source>
</evidence>
<name>A0A7V8SXP2_9BACT</name>
<evidence type="ECO:0000256" key="3">
    <source>
        <dbReference type="SAM" id="MobiDB-lite"/>
    </source>
</evidence>
<accession>A0A7V8SXP2</accession>
<dbReference type="PIRSF" id="PIRSF004749">
    <property type="entry name" value="Pep_def"/>
    <property type="match status" value="1"/>
</dbReference>
<dbReference type="Gene3D" id="3.90.45.10">
    <property type="entry name" value="Peptide deformylase"/>
    <property type="match status" value="1"/>
</dbReference>
<protein>
    <recommendedName>
        <fullName evidence="2">Peptide deformylase</fullName>
        <shortName evidence="2">PDF</shortName>
        <ecNumber evidence="2">3.5.1.88</ecNumber>
    </recommendedName>
    <alternativeName>
        <fullName evidence="2">Polypeptide deformylase</fullName>
    </alternativeName>
</protein>
<dbReference type="CDD" id="cd00487">
    <property type="entry name" value="Pep_deformylase"/>
    <property type="match status" value="1"/>
</dbReference>
<dbReference type="AlphaFoldDB" id="A0A7V8SXP2"/>
<comment type="catalytic activity">
    <reaction evidence="2">
        <text>N-terminal N-formyl-L-methionyl-[peptide] + H2O = N-terminal L-methionyl-[peptide] + formate</text>
        <dbReference type="Rhea" id="RHEA:24420"/>
        <dbReference type="Rhea" id="RHEA-COMP:10639"/>
        <dbReference type="Rhea" id="RHEA-COMP:10640"/>
        <dbReference type="ChEBI" id="CHEBI:15377"/>
        <dbReference type="ChEBI" id="CHEBI:15740"/>
        <dbReference type="ChEBI" id="CHEBI:49298"/>
        <dbReference type="ChEBI" id="CHEBI:64731"/>
        <dbReference type="EC" id="3.5.1.88"/>
    </reaction>
</comment>
<keyword evidence="2" id="KW-0479">Metal-binding</keyword>
<comment type="function">
    <text evidence="2">Removes the formyl group from the N-terminal Met of newly synthesized proteins. Requires at least a dipeptide for an efficient rate of reaction. N-terminal L-methionine is a prerequisite for activity but the enzyme has broad specificity at other positions.</text>
</comment>
<dbReference type="EMBL" id="JACDQQ010001575">
    <property type="protein sequence ID" value="MBA0086565.1"/>
    <property type="molecule type" value="Genomic_DNA"/>
</dbReference>
<dbReference type="PANTHER" id="PTHR10458:SF22">
    <property type="entry name" value="PEPTIDE DEFORMYLASE"/>
    <property type="match status" value="1"/>
</dbReference>
<comment type="cofactor">
    <cofactor evidence="2">
        <name>Fe(2+)</name>
        <dbReference type="ChEBI" id="CHEBI:29033"/>
    </cofactor>
    <text evidence="2">Binds 1 Fe(2+) ion.</text>
</comment>
<dbReference type="PANTHER" id="PTHR10458">
    <property type="entry name" value="PEPTIDE DEFORMYLASE"/>
    <property type="match status" value="1"/>
</dbReference>
<dbReference type="InterPro" id="IPR036821">
    <property type="entry name" value="Peptide_deformylase_sf"/>
</dbReference>
<dbReference type="GO" id="GO:0006412">
    <property type="term" value="P:translation"/>
    <property type="evidence" value="ECO:0007669"/>
    <property type="project" value="UniProtKB-UniRule"/>
</dbReference>
<sequence length="195" mass="21479">MSDKSTSSKAPAATANQTPPVSSPQRKIYRIIKYGDPVLEKPGAPVEKFDAELEELAEDMFASMYAAQGVGLAAPQIGKGLRFAVVDVTGGKNPEAKIVLANPEVTHAEGEVREEEGCLSIPGFRGYVVRPQFVTVKAQNVKGEPFEIRGENLLARAFCHEIDHLNGILFLQHLGMLKRDLIKRKIKKLRKQGEW</sequence>
<keyword evidence="5" id="KW-1185">Reference proteome</keyword>
<feature type="binding site" evidence="2">
    <location>
        <position position="118"/>
    </location>
    <ligand>
        <name>Fe cation</name>
        <dbReference type="ChEBI" id="CHEBI:24875"/>
    </ligand>
</feature>
<proteinExistence type="inferred from homology"/>